<dbReference type="InterPro" id="IPR015877">
    <property type="entry name" value="MAT1_centre"/>
</dbReference>
<reference evidence="3" key="1">
    <citation type="submission" date="2021-01" db="EMBL/GenBank/DDBJ databases">
        <authorList>
            <person name="Corre E."/>
            <person name="Pelletier E."/>
            <person name="Niang G."/>
            <person name="Scheremetjew M."/>
            <person name="Finn R."/>
            <person name="Kale V."/>
            <person name="Holt S."/>
            <person name="Cochrane G."/>
            <person name="Meng A."/>
            <person name="Brown T."/>
            <person name="Cohen L."/>
        </authorList>
    </citation>
    <scope>NUCLEOTIDE SEQUENCE</scope>
    <source>
        <strain evidence="3">CCCM811</strain>
    </source>
</reference>
<proteinExistence type="predicted"/>
<feature type="region of interest" description="Disordered" evidence="1">
    <location>
        <begin position="156"/>
        <end position="178"/>
    </location>
</feature>
<protein>
    <recommendedName>
        <fullName evidence="2">MAT1 centre domain-containing protein</fullName>
    </recommendedName>
</protein>
<dbReference type="Gene3D" id="3.30.40.10">
    <property type="entry name" value="Zinc/RING finger domain, C3HC4 (zinc finger)"/>
    <property type="match status" value="1"/>
</dbReference>
<dbReference type="InterPro" id="IPR013083">
    <property type="entry name" value="Znf_RING/FYVE/PHD"/>
</dbReference>
<dbReference type="GO" id="GO:0006357">
    <property type="term" value="P:regulation of transcription by RNA polymerase II"/>
    <property type="evidence" value="ECO:0007669"/>
    <property type="project" value="TreeGrafter"/>
</dbReference>
<dbReference type="Pfam" id="PF06391">
    <property type="entry name" value="MAT1"/>
    <property type="match status" value="1"/>
</dbReference>
<accession>A0A7S3YU70</accession>
<dbReference type="EMBL" id="HBIV01018354">
    <property type="protein sequence ID" value="CAE0661710.1"/>
    <property type="molecule type" value="Transcribed_RNA"/>
</dbReference>
<feature type="domain" description="MAT1 centre" evidence="2">
    <location>
        <begin position="60"/>
        <end position="145"/>
    </location>
</feature>
<feature type="compositionally biased region" description="Gly residues" evidence="1">
    <location>
        <begin position="162"/>
        <end position="173"/>
    </location>
</feature>
<organism evidence="3">
    <name type="scientific">Lotharella globosa</name>
    <dbReference type="NCBI Taxonomy" id="91324"/>
    <lineage>
        <taxon>Eukaryota</taxon>
        <taxon>Sar</taxon>
        <taxon>Rhizaria</taxon>
        <taxon>Cercozoa</taxon>
        <taxon>Chlorarachniophyceae</taxon>
        <taxon>Lotharella</taxon>
    </lineage>
</organism>
<dbReference type="AlphaFoldDB" id="A0A7S3YU70"/>
<dbReference type="GO" id="GO:0006281">
    <property type="term" value="P:DNA repair"/>
    <property type="evidence" value="ECO:0007669"/>
    <property type="project" value="TreeGrafter"/>
</dbReference>
<evidence type="ECO:0000313" key="3">
    <source>
        <dbReference type="EMBL" id="CAE0661710.1"/>
    </source>
</evidence>
<gene>
    <name evidence="3" type="ORF">LGLO00237_LOCUS13305</name>
</gene>
<dbReference type="GO" id="GO:0005675">
    <property type="term" value="C:transcription factor TFIIH holo complex"/>
    <property type="evidence" value="ECO:0007669"/>
    <property type="project" value="TreeGrafter"/>
</dbReference>
<sequence>MADETGCPKCMSMKETNPSLQLRYSTCCGRTLCTSCVQRLFQTAKVVKCDEPNCGMGIGKQNFVRQTYDQQLYSKGVQTRMRLAGTFNQRREDFDSLEAYNNYLEMVADIDWGLSYGNEKEKKEAAAKMRKFAKDNFQKINARKLAIEEGTGGTAMETTDLGGLGTEATGGGTIRTNIPTWTKKANPIQRHVDPRVEKTSGGFRFEDDEMRNRQEADSGLLFGLG</sequence>
<evidence type="ECO:0000259" key="2">
    <source>
        <dbReference type="Pfam" id="PF06391"/>
    </source>
</evidence>
<dbReference type="PANTHER" id="PTHR12683:SF13">
    <property type="entry name" value="CDK-ACTIVATING KINASE ASSEMBLY FACTOR MAT1"/>
    <property type="match status" value="1"/>
</dbReference>
<dbReference type="PANTHER" id="PTHR12683">
    <property type="entry name" value="CDK-ACTIVATING KINASE ASSEMBLY FACTOR MAT1"/>
    <property type="match status" value="1"/>
</dbReference>
<evidence type="ECO:0000256" key="1">
    <source>
        <dbReference type="SAM" id="MobiDB-lite"/>
    </source>
</evidence>
<name>A0A7S3YU70_9EUKA</name>